<dbReference type="PANTHER" id="PTHR19288:SF46">
    <property type="entry name" value="HALOACID DEHALOGENASE-LIKE HYDROLASE DOMAIN-CONTAINING PROTEIN 2"/>
    <property type="match status" value="1"/>
</dbReference>
<comment type="cofactor">
    <cofactor evidence="1">
        <name>Mg(2+)</name>
        <dbReference type="ChEBI" id="CHEBI:18420"/>
    </cofactor>
</comment>
<dbReference type="InterPro" id="IPR006357">
    <property type="entry name" value="HAD-SF_hydro_IIA"/>
</dbReference>
<dbReference type="SUPFAM" id="SSF56784">
    <property type="entry name" value="HAD-like"/>
    <property type="match status" value="1"/>
</dbReference>
<proteinExistence type="inferred from homology"/>
<dbReference type="FunFam" id="3.40.50.1000:FF:000060">
    <property type="entry name" value="Haloacid dehalogenase-like hydrolase domain-containing protein 2"/>
    <property type="match status" value="1"/>
</dbReference>
<dbReference type="InterPro" id="IPR023214">
    <property type="entry name" value="HAD_sf"/>
</dbReference>
<keyword evidence="6" id="KW-0732">Signal</keyword>
<feature type="signal peptide" evidence="6">
    <location>
        <begin position="1"/>
        <end position="18"/>
    </location>
</feature>
<evidence type="ECO:0000313" key="7">
    <source>
        <dbReference type="EMBL" id="CAI5787844.1"/>
    </source>
</evidence>
<dbReference type="InterPro" id="IPR013880">
    <property type="entry name" value="Yos1"/>
</dbReference>
<dbReference type="EMBL" id="OX395136">
    <property type="protein sequence ID" value="CAI5787844.1"/>
    <property type="molecule type" value="Genomic_DNA"/>
</dbReference>
<gene>
    <name evidence="7" type="ORF">PODLI_1B003406</name>
</gene>
<dbReference type="GO" id="GO:0016791">
    <property type="term" value="F:phosphatase activity"/>
    <property type="evidence" value="ECO:0007669"/>
    <property type="project" value="InterPro"/>
</dbReference>
<evidence type="ECO:0000313" key="8">
    <source>
        <dbReference type="Proteomes" id="UP001178461"/>
    </source>
</evidence>
<evidence type="ECO:0000256" key="6">
    <source>
        <dbReference type="SAM" id="SignalP"/>
    </source>
</evidence>
<sequence length="384" mass="42199">MAFTLYSLLQAALLFVNAIAVLHEERFLRRIGWGTDQGIGGFGEEPGIKGQLMNLIRSVRTVMRVPLIGVNTVTIVLLLFPLHNTRGLESLQSCYNPRENGPVIRSSHTGGWEAGKQGKLQMCNLGPPVIKSRLCSVKDGSPARAKDSAVPGAQEALKRLRSAPVSIRFVTNTTKECKRDLLERLRKLEFDIKEDEIFTSLTAARNLLEQKQVRPLLLVEDNALHDFKGIDTSEPNAVVIGLAPDHFNYQTMNKAFQLILDGAPLIAIHKARYYKRKDGLALGPGPFVTGLEYAADVEATVVGKPERMFFLEALRGTGCTPEEAVMIGDDCRDDVGGAQNAGMLGILVKTGKYREGDEGKITPPPYLTCESFPQAVDHILQHLL</sequence>
<dbReference type="InterPro" id="IPR006355">
    <property type="entry name" value="LHPP/HDHD2"/>
</dbReference>
<dbReference type="PANTHER" id="PTHR19288">
    <property type="entry name" value="4-NITROPHENYLPHOSPHATASE-RELATED"/>
    <property type="match status" value="1"/>
</dbReference>
<protein>
    <recommendedName>
        <fullName evidence="5">Haloacid dehalogenase-like hydrolase domain-containing protein 2</fullName>
    </recommendedName>
</protein>
<comment type="similarity">
    <text evidence="2">Belongs to the HAD-like hydrolase superfamily.</text>
</comment>
<name>A0AA35L2E1_9SAUR</name>
<dbReference type="Pfam" id="PF13344">
    <property type="entry name" value="Hydrolase_6"/>
    <property type="match status" value="1"/>
</dbReference>
<dbReference type="NCBIfam" id="TIGR01458">
    <property type="entry name" value="HAD-SF-IIA-hyp3"/>
    <property type="match status" value="1"/>
</dbReference>
<evidence type="ECO:0000256" key="3">
    <source>
        <dbReference type="ARBA" id="ARBA00022723"/>
    </source>
</evidence>
<feature type="chain" id="PRO_5041223831" description="Haloacid dehalogenase-like hydrolase domain-containing protein 2" evidence="6">
    <location>
        <begin position="19"/>
        <end position="384"/>
    </location>
</feature>
<evidence type="ECO:0000256" key="1">
    <source>
        <dbReference type="ARBA" id="ARBA00001946"/>
    </source>
</evidence>
<dbReference type="GO" id="GO:0005737">
    <property type="term" value="C:cytoplasm"/>
    <property type="evidence" value="ECO:0007669"/>
    <property type="project" value="TreeGrafter"/>
</dbReference>
<dbReference type="Gene3D" id="3.40.50.1000">
    <property type="entry name" value="HAD superfamily/HAD-like"/>
    <property type="match status" value="2"/>
</dbReference>
<reference evidence="7" key="1">
    <citation type="submission" date="2022-12" db="EMBL/GenBank/DDBJ databases">
        <authorList>
            <person name="Alioto T."/>
            <person name="Alioto T."/>
            <person name="Gomez Garrido J."/>
        </authorList>
    </citation>
    <scope>NUCLEOTIDE SEQUENCE</scope>
</reference>
<organism evidence="7 8">
    <name type="scientific">Podarcis lilfordi</name>
    <name type="common">Lilford's wall lizard</name>
    <dbReference type="NCBI Taxonomy" id="74358"/>
    <lineage>
        <taxon>Eukaryota</taxon>
        <taxon>Metazoa</taxon>
        <taxon>Chordata</taxon>
        <taxon>Craniata</taxon>
        <taxon>Vertebrata</taxon>
        <taxon>Euteleostomi</taxon>
        <taxon>Lepidosauria</taxon>
        <taxon>Squamata</taxon>
        <taxon>Bifurcata</taxon>
        <taxon>Unidentata</taxon>
        <taxon>Episquamata</taxon>
        <taxon>Laterata</taxon>
        <taxon>Lacertibaenia</taxon>
        <taxon>Lacertidae</taxon>
        <taxon>Podarcis</taxon>
    </lineage>
</organism>
<dbReference type="NCBIfam" id="TIGR01460">
    <property type="entry name" value="HAD-SF-IIA"/>
    <property type="match status" value="1"/>
</dbReference>
<evidence type="ECO:0000256" key="2">
    <source>
        <dbReference type="ARBA" id="ARBA00007958"/>
    </source>
</evidence>
<dbReference type="AlphaFoldDB" id="A0AA35L2E1"/>
<dbReference type="Pfam" id="PF13242">
    <property type="entry name" value="Hydrolase_like"/>
    <property type="match status" value="1"/>
</dbReference>
<keyword evidence="4" id="KW-0460">Magnesium</keyword>
<dbReference type="InterPro" id="IPR036412">
    <property type="entry name" value="HAD-like_sf"/>
</dbReference>
<dbReference type="Proteomes" id="UP001178461">
    <property type="component" value="Chromosome 11"/>
</dbReference>
<dbReference type="CDD" id="cd07509">
    <property type="entry name" value="HAD_PPase"/>
    <property type="match status" value="1"/>
</dbReference>
<keyword evidence="8" id="KW-1185">Reference proteome</keyword>
<evidence type="ECO:0000256" key="5">
    <source>
        <dbReference type="ARBA" id="ARBA00039666"/>
    </source>
</evidence>
<dbReference type="GO" id="GO:0046872">
    <property type="term" value="F:metal ion binding"/>
    <property type="evidence" value="ECO:0007669"/>
    <property type="project" value="UniProtKB-KW"/>
</dbReference>
<keyword evidence="3" id="KW-0479">Metal-binding</keyword>
<dbReference type="Pfam" id="PF08571">
    <property type="entry name" value="Yos1"/>
    <property type="match status" value="1"/>
</dbReference>
<accession>A0AA35L2E1</accession>
<evidence type="ECO:0000256" key="4">
    <source>
        <dbReference type="ARBA" id="ARBA00022842"/>
    </source>
</evidence>